<accession>A0A917FLK5</accession>
<dbReference type="EMBL" id="BMFO01000002">
    <property type="protein sequence ID" value="GGF89968.1"/>
    <property type="molecule type" value="Genomic_DNA"/>
</dbReference>
<dbReference type="Pfam" id="PF08245">
    <property type="entry name" value="Mur_ligase_M"/>
    <property type="match status" value="1"/>
</dbReference>
<dbReference type="Proteomes" id="UP000632858">
    <property type="component" value="Unassembled WGS sequence"/>
</dbReference>
<dbReference type="SUPFAM" id="SSF53244">
    <property type="entry name" value="MurD-like peptide ligases, peptide-binding domain"/>
    <property type="match status" value="1"/>
</dbReference>
<keyword evidence="9 10" id="KW-0961">Cell wall biogenesis/degradation</keyword>
<evidence type="ECO:0000256" key="6">
    <source>
        <dbReference type="ARBA" id="ARBA00022960"/>
    </source>
</evidence>
<evidence type="ECO:0000313" key="15">
    <source>
        <dbReference type="EMBL" id="GGF89968.1"/>
    </source>
</evidence>
<proteinExistence type="inferred from homology"/>
<dbReference type="PANTHER" id="PTHR43024">
    <property type="entry name" value="UDP-N-ACETYLMURAMOYL-TRIPEPTIDE--D-ALANYL-D-ALANINE LIGASE"/>
    <property type="match status" value="1"/>
</dbReference>
<evidence type="ECO:0000256" key="11">
    <source>
        <dbReference type="RuleBase" id="RU004136"/>
    </source>
</evidence>
<evidence type="ECO:0000256" key="1">
    <source>
        <dbReference type="ARBA" id="ARBA00022490"/>
    </source>
</evidence>
<keyword evidence="5 10" id="KW-0067">ATP-binding</keyword>
<dbReference type="GO" id="GO:0051301">
    <property type="term" value="P:cell division"/>
    <property type="evidence" value="ECO:0007669"/>
    <property type="project" value="UniProtKB-KW"/>
</dbReference>
<dbReference type="EC" id="6.3.2.10" evidence="10 11"/>
<feature type="domain" description="Mur ligase central" evidence="14">
    <location>
        <begin position="102"/>
        <end position="288"/>
    </location>
</feature>
<dbReference type="Gene3D" id="3.40.1190.10">
    <property type="entry name" value="Mur-like, catalytic domain"/>
    <property type="match status" value="1"/>
</dbReference>
<keyword evidence="7 10" id="KW-0573">Peptidoglycan synthesis</keyword>
<evidence type="ECO:0000259" key="14">
    <source>
        <dbReference type="Pfam" id="PF08245"/>
    </source>
</evidence>
<dbReference type="GO" id="GO:0005737">
    <property type="term" value="C:cytoplasm"/>
    <property type="evidence" value="ECO:0007669"/>
    <property type="project" value="UniProtKB-SubCell"/>
</dbReference>
<dbReference type="Gene3D" id="3.90.190.20">
    <property type="entry name" value="Mur ligase, C-terminal domain"/>
    <property type="match status" value="1"/>
</dbReference>
<dbReference type="InterPro" id="IPR004101">
    <property type="entry name" value="Mur_ligase_C"/>
</dbReference>
<dbReference type="GO" id="GO:0071555">
    <property type="term" value="P:cell wall organization"/>
    <property type="evidence" value="ECO:0007669"/>
    <property type="project" value="UniProtKB-KW"/>
</dbReference>
<keyword evidence="2 10" id="KW-0436">Ligase</keyword>
<dbReference type="Pfam" id="PF01225">
    <property type="entry name" value="Mur_ligase"/>
    <property type="match status" value="1"/>
</dbReference>
<comment type="pathway">
    <text evidence="10 11">Cell wall biogenesis; peptidoglycan biosynthesis.</text>
</comment>
<keyword evidence="8 10" id="KW-0131">Cell cycle</keyword>
<evidence type="ECO:0000256" key="2">
    <source>
        <dbReference type="ARBA" id="ARBA00022598"/>
    </source>
</evidence>
<dbReference type="AlphaFoldDB" id="A0A917FLK5"/>
<keyword evidence="4 10" id="KW-0547">Nucleotide-binding</keyword>
<dbReference type="InterPro" id="IPR035911">
    <property type="entry name" value="MurE/MurF_N"/>
</dbReference>
<dbReference type="GO" id="GO:0047480">
    <property type="term" value="F:UDP-N-acetylmuramoyl-tripeptide-D-alanyl-D-alanine ligase activity"/>
    <property type="evidence" value="ECO:0007669"/>
    <property type="project" value="UniProtKB-UniRule"/>
</dbReference>
<dbReference type="InterPro" id="IPR000713">
    <property type="entry name" value="Mur_ligase_N"/>
</dbReference>
<evidence type="ECO:0000256" key="4">
    <source>
        <dbReference type="ARBA" id="ARBA00022741"/>
    </source>
</evidence>
<keyword evidence="16" id="KW-1185">Reference proteome</keyword>
<dbReference type="HAMAP" id="MF_02019">
    <property type="entry name" value="MurF"/>
    <property type="match status" value="1"/>
</dbReference>
<keyword evidence="1 10" id="KW-0963">Cytoplasm</keyword>
<feature type="domain" description="Mur ligase C-terminal" evidence="13">
    <location>
        <begin position="312"/>
        <end position="433"/>
    </location>
</feature>
<dbReference type="Gene3D" id="3.40.1390.10">
    <property type="entry name" value="MurE/MurF, N-terminal domain"/>
    <property type="match status" value="1"/>
</dbReference>
<keyword evidence="3 10" id="KW-0132">Cell division</keyword>
<dbReference type="InterPro" id="IPR005863">
    <property type="entry name" value="UDP-N-AcMur_synth"/>
</dbReference>
<feature type="domain" description="Mur ligase N-terminal catalytic" evidence="12">
    <location>
        <begin position="22"/>
        <end position="67"/>
    </location>
</feature>
<name>A0A917FLK5_9GAMM</name>
<dbReference type="PANTHER" id="PTHR43024:SF1">
    <property type="entry name" value="UDP-N-ACETYLMURAMOYL-TRIPEPTIDE--D-ALANYL-D-ALANINE LIGASE"/>
    <property type="match status" value="1"/>
</dbReference>
<evidence type="ECO:0000256" key="5">
    <source>
        <dbReference type="ARBA" id="ARBA00022840"/>
    </source>
</evidence>
<dbReference type="InterPro" id="IPR013221">
    <property type="entry name" value="Mur_ligase_cen"/>
</dbReference>
<evidence type="ECO:0000259" key="12">
    <source>
        <dbReference type="Pfam" id="PF01225"/>
    </source>
</evidence>
<comment type="caution">
    <text evidence="15">The sequence shown here is derived from an EMBL/GenBank/DDBJ whole genome shotgun (WGS) entry which is preliminary data.</text>
</comment>
<dbReference type="GO" id="GO:0009252">
    <property type="term" value="P:peptidoglycan biosynthetic process"/>
    <property type="evidence" value="ECO:0007669"/>
    <property type="project" value="UniProtKB-UniRule"/>
</dbReference>
<comment type="similarity">
    <text evidence="10">Belongs to the MurCDEF family. MurF subfamily.</text>
</comment>
<dbReference type="SUPFAM" id="SSF63418">
    <property type="entry name" value="MurE/MurF N-terminal domain"/>
    <property type="match status" value="1"/>
</dbReference>
<reference evidence="15" key="1">
    <citation type="journal article" date="2014" name="Int. J. Syst. Evol. Microbiol.">
        <title>Complete genome sequence of Corynebacterium casei LMG S-19264T (=DSM 44701T), isolated from a smear-ripened cheese.</title>
        <authorList>
            <consortium name="US DOE Joint Genome Institute (JGI-PGF)"/>
            <person name="Walter F."/>
            <person name="Albersmeier A."/>
            <person name="Kalinowski J."/>
            <person name="Ruckert C."/>
        </authorList>
    </citation>
    <scope>NUCLEOTIDE SEQUENCE</scope>
    <source>
        <strain evidence="15">CGMCC 1.12726</strain>
    </source>
</reference>
<feature type="binding site" evidence="10">
    <location>
        <begin position="103"/>
        <end position="109"/>
    </location>
    <ligand>
        <name>ATP</name>
        <dbReference type="ChEBI" id="CHEBI:30616"/>
    </ligand>
</feature>
<sequence>MLSQIAQWCEGRLVGDDVPVARVSTDSREDLAGALFVALRGERFDAHEFADQAADNGAAALLLHKPVPTALPHVLCADTEQALADIAAGIARGRPAVTLALTGSNGKTSVKTLLHAILREAGRAYVNPGNRNNEIGLPLAVIDAPEDAEFAIYEMGAGKPGDIAYLCSVVTPNVALVNNIAPAHIERMGSLLGIAETKGAIYEALPDDGMAVVNVDDAFAPYFLERIGRRGVLRFGLDNNADVGARALALDADGSRFELVSPAGRADIRLPFPGRHNVLNALAATAMALAAGAPFEAVVKGLQAARPVAGRQAVRTLGNGAVLVDDSYNANPGSVAAAIASLREACALDGRTAVLVLGDMAELGPGAEDLHAQTGALAKQAGIGRLLTCGRLSAAAAAAFGDGATHFTDREALTAALGDGLRADQRVLVKGSRSSRMDLVVDALTQRFGAKETPHVA</sequence>
<comment type="catalytic activity">
    <reaction evidence="10 11">
        <text>D-alanyl-D-alanine + UDP-N-acetyl-alpha-D-muramoyl-L-alanyl-gamma-D-glutamyl-meso-2,6-diaminopimelate + ATP = UDP-N-acetyl-alpha-D-muramoyl-L-alanyl-gamma-D-glutamyl-meso-2,6-diaminopimeloyl-D-alanyl-D-alanine + ADP + phosphate + H(+)</text>
        <dbReference type="Rhea" id="RHEA:28374"/>
        <dbReference type="ChEBI" id="CHEBI:15378"/>
        <dbReference type="ChEBI" id="CHEBI:30616"/>
        <dbReference type="ChEBI" id="CHEBI:43474"/>
        <dbReference type="ChEBI" id="CHEBI:57822"/>
        <dbReference type="ChEBI" id="CHEBI:61386"/>
        <dbReference type="ChEBI" id="CHEBI:83905"/>
        <dbReference type="ChEBI" id="CHEBI:456216"/>
        <dbReference type="EC" id="6.3.2.10"/>
    </reaction>
</comment>
<dbReference type="InterPro" id="IPR036565">
    <property type="entry name" value="Mur-like_cat_sf"/>
</dbReference>
<evidence type="ECO:0000313" key="16">
    <source>
        <dbReference type="Proteomes" id="UP000632858"/>
    </source>
</evidence>
<evidence type="ECO:0000256" key="3">
    <source>
        <dbReference type="ARBA" id="ARBA00022618"/>
    </source>
</evidence>
<gene>
    <name evidence="10 15" type="primary">murF</name>
    <name evidence="15" type="ORF">GCM10010960_09750</name>
</gene>
<protein>
    <recommendedName>
        <fullName evidence="10 11">UDP-N-acetylmuramoyl-tripeptide--D-alanyl-D-alanine ligase</fullName>
        <ecNumber evidence="10 11">6.3.2.10</ecNumber>
    </recommendedName>
    <alternativeName>
        <fullName evidence="10">D-alanyl-D-alanine-adding enzyme</fullName>
    </alternativeName>
</protein>
<reference evidence="15" key="2">
    <citation type="submission" date="2020-09" db="EMBL/GenBank/DDBJ databases">
        <authorList>
            <person name="Sun Q."/>
            <person name="Zhou Y."/>
        </authorList>
    </citation>
    <scope>NUCLEOTIDE SEQUENCE</scope>
    <source>
        <strain evidence="15">CGMCC 1.12726</strain>
    </source>
</reference>
<evidence type="ECO:0000256" key="10">
    <source>
        <dbReference type="HAMAP-Rule" id="MF_02019"/>
    </source>
</evidence>
<evidence type="ECO:0000256" key="7">
    <source>
        <dbReference type="ARBA" id="ARBA00022984"/>
    </source>
</evidence>
<evidence type="ECO:0000259" key="13">
    <source>
        <dbReference type="Pfam" id="PF02875"/>
    </source>
</evidence>
<dbReference type="NCBIfam" id="TIGR01143">
    <property type="entry name" value="murF"/>
    <property type="match status" value="1"/>
</dbReference>
<dbReference type="InterPro" id="IPR051046">
    <property type="entry name" value="MurCDEF_CellWall_CoF430Synth"/>
</dbReference>
<dbReference type="GO" id="GO:0008360">
    <property type="term" value="P:regulation of cell shape"/>
    <property type="evidence" value="ECO:0007669"/>
    <property type="project" value="UniProtKB-KW"/>
</dbReference>
<dbReference type="InterPro" id="IPR036615">
    <property type="entry name" value="Mur_ligase_C_dom_sf"/>
</dbReference>
<comment type="function">
    <text evidence="10 11">Involved in cell wall formation. Catalyzes the final step in the synthesis of UDP-N-acetylmuramoyl-pentapeptide, the precursor of murein.</text>
</comment>
<keyword evidence="6 10" id="KW-0133">Cell shape</keyword>
<evidence type="ECO:0000256" key="9">
    <source>
        <dbReference type="ARBA" id="ARBA00023316"/>
    </source>
</evidence>
<dbReference type="GO" id="GO:0005524">
    <property type="term" value="F:ATP binding"/>
    <property type="evidence" value="ECO:0007669"/>
    <property type="project" value="UniProtKB-UniRule"/>
</dbReference>
<evidence type="ECO:0000256" key="8">
    <source>
        <dbReference type="ARBA" id="ARBA00023306"/>
    </source>
</evidence>
<dbReference type="Pfam" id="PF02875">
    <property type="entry name" value="Mur_ligase_C"/>
    <property type="match status" value="1"/>
</dbReference>
<dbReference type="SUPFAM" id="SSF53623">
    <property type="entry name" value="MurD-like peptide ligases, catalytic domain"/>
    <property type="match status" value="1"/>
</dbReference>
<comment type="subcellular location">
    <subcellularLocation>
        <location evidence="10 11">Cytoplasm</location>
    </subcellularLocation>
</comment>
<organism evidence="15 16">
    <name type="scientific">Arenimonas maotaiensis</name>
    <dbReference type="NCBI Taxonomy" id="1446479"/>
    <lineage>
        <taxon>Bacteria</taxon>
        <taxon>Pseudomonadati</taxon>
        <taxon>Pseudomonadota</taxon>
        <taxon>Gammaproteobacteria</taxon>
        <taxon>Lysobacterales</taxon>
        <taxon>Lysobacteraceae</taxon>
        <taxon>Arenimonas</taxon>
    </lineage>
</organism>